<dbReference type="WBParaSite" id="TCNE_0000547801-mRNA-1">
    <property type="protein sequence ID" value="TCNE_0000547801-mRNA-1"/>
    <property type="gene ID" value="TCNE_0000547801"/>
</dbReference>
<evidence type="ECO:0000313" key="2">
    <source>
        <dbReference type="EMBL" id="VDM36632.1"/>
    </source>
</evidence>
<feature type="region of interest" description="Disordered" evidence="1">
    <location>
        <begin position="18"/>
        <end position="61"/>
    </location>
</feature>
<sequence>MPEGEKFSAALKKRLRLRRSLSSDGYDEETKTGSSAKLGRLLRAGRRHSVLKGNKKDEKAG</sequence>
<dbReference type="Proteomes" id="UP000050794">
    <property type="component" value="Unassembled WGS sequence"/>
</dbReference>
<evidence type="ECO:0000313" key="4">
    <source>
        <dbReference type="WBParaSite" id="TCNE_0000547801-mRNA-1"/>
    </source>
</evidence>
<proteinExistence type="predicted"/>
<evidence type="ECO:0000256" key="1">
    <source>
        <dbReference type="SAM" id="MobiDB-lite"/>
    </source>
</evidence>
<evidence type="ECO:0000313" key="3">
    <source>
        <dbReference type="Proteomes" id="UP000050794"/>
    </source>
</evidence>
<dbReference type="AlphaFoldDB" id="A0A183UAF8"/>
<organism evidence="3 4">
    <name type="scientific">Toxocara canis</name>
    <name type="common">Canine roundworm</name>
    <dbReference type="NCBI Taxonomy" id="6265"/>
    <lineage>
        <taxon>Eukaryota</taxon>
        <taxon>Metazoa</taxon>
        <taxon>Ecdysozoa</taxon>
        <taxon>Nematoda</taxon>
        <taxon>Chromadorea</taxon>
        <taxon>Rhabditida</taxon>
        <taxon>Spirurina</taxon>
        <taxon>Ascaridomorpha</taxon>
        <taxon>Ascaridoidea</taxon>
        <taxon>Toxocaridae</taxon>
        <taxon>Toxocara</taxon>
    </lineage>
</organism>
<reference evidence="4" key="1">
    <citation type="submission" date="2016-06" db="UniProtKB">
        <authorList>
            <consortium name="WormBaseParasite"/>
        </authorList>
    </citation>
    <scope>IDENTIFICATION</scope>
</reference>
<reference evidence="2 3" key="2">
    <citation type="submission" date="2018-11" db="EMBL/GenBank/DDBJ databases">
        <authorList>
            <consortium name="Pathogen Informatics"/>
        </authorList>
    </citation>
    <scope>NUCLEOTIDE SEQUENCE [LARGE SCALE GENOMIC DNA]</scope>
</reference>
<keyword evidence="3" id="KW-1185">Reference proteome</keyword>
<dbReference type="EMBL" id="UYWY01019360">
    <property type="protein sequence ID" value="VDM36632.1"/>
    <property type="molecule type" value="Genomic_DNA"/>
</dbReference>
<protein>
    <submittedName>
        <fullName evidence="4">50S ribosomal protein L35</fullName>
    </submittedName>
</protein>
<name>A0A183UAF8_TOXCA</name>
<accession>A0A183UAF8</accession>
<gene>
    <name evidence="2" type="ORF">TCNE_LOCUS5478</name>
</gene>